<dbReference type="PANTHER" id="PTHR10578:SF107">
    <property type="entry name" value="2-HYDROXYACID OXIDASE 1"/>
    <property type="match status" value="1"/>
</dbReference>
<protein>
    <submittedName>
        <fullName evidence="6">FMN-dependent dehydrogenase</fullName>
    </submittedName>
</protein>
<dbReference type="PANTHER" id="PTHR10578">
    <property type="entry name" value="S -2-HYDROXY-ACID OXIDASE-RELATED"/>
    <property type="match status" value="1"/>
</dbReference>
<dbReference type="AlphaFoldDB" id="A0A9K3LGN6"/>
<name>A0A9K3LGN6_9STRA</name>
<dbReference type="GO" id="GO:0010181">
    <property type="term" value="F:FMN binding"/>
    <property type="evidence" value="ECO:0007669"/>
    <property type="project" value="InterPro"/>
</dbReference>
<evidence type="ECO:0000256" key="3">
    <source>
        <dbReference type="ARBA" id="ARBA00022643"/>
    </source>
</evidence>
<evidence type="ECO:0000313" key="6">
    <source>
        <dbReference type="EMBL" id="KAG7362074.1"/>
    </source>
</evidence>
<dbReference type="InterPro" id="IPR037396">
    <property type="entry name" value="FMN_HAD"/>
</dbReference>
<keyword evidence="7" id="KW-1185">Reference proteome</keyword>
<dbReference type="PROSITE" id="PS00557">
    <property type="entry name" value="FMN_HYDROXY_ACID_DH_1"/>
    <property type="match status" value="1"/>
</dbReference>
<proteinExistence type="predicted"/>
<reference evidence="6" key="2">
    <citation type="submission" date="2021-04" db="EMBL/GenBank/DDBJ databases">
        <authorList>
            <person name="Podell S."/>
        </authorList>
    </citation>
    <scope>NUCLEOTIDE SEQUENCE</scope>
    <source>
        <strain evidence="6">Hildebrandi</strain>
    </source>
</reference>
<accession>A0A9K3LGN6</accession>
<dbReference type="GO" id="GO:0016491">
    <property type="term" value="F:oxidoreductase activity"/>
    <property type="evidence" value="ECO:0007669"/>
    <property type="project" value="UniProtKB-KW"/>
</dbReference>
<keyword evidence="4" id="KW-0560">Oxidoreductase</keyword>
<keyword evidence="3" id="KW-0288">FMN</keyword>
<feature type="domain" description="FMN hydroxy acid dehydrogenase" evidence="5">
    <location>
        <begin position="64"/>
        <end position="457"/>
    </location>
</feature>
<gene>
    <name evidence="6" type="ORF">IV203_025740</name>
</gene>
<comment type="caution">
    <text evidence="6">The sequence shown here is derived from an EMBL/GenBank/DDBJ whole genome shotgun (WGS) entry which is preliminary data.</text>
</comment>
<evidence type="ECO:0000259" key="5">
    <source>
        <dbReference type="PROSITE" id="PS51349"/>
    </source>
</evidence>
<dbReference type="EMBL" id="JAGRRH010000012">
    <property type="protein sequence ID" value="KAG7362074.1"/>
    <property type="molecule type" value="Genomic_DNA"/>
</dbReference>
<evidence type="ECO:0000256" key="1">
    <source>
        <dbReference type="ARBA" id="ARBA00001917"/>
    </source>
</evidence>
<dbReference type="InterPro" id="IPR000262">
    <property type="entry name" value="FMN-dep_DH"/>
</dbReference>
<evidence type="ECO:0000256" key="2">
    <source>
        <dbReference type="ARBA" id="ARBA00022630"/>
    </source>
</evidence>
<evidence type="ECO:0000313" key="7">
    <source>
        <dbReference type="Proteomes" id="UP000693970"/>
    </source>
</evidence>
<comment type="cofactor">
    <cofactor evidence="1">
        <name>FMN</name>
        <dbReference type="ChEBI" id="CHEBI:58210"/>
    </cofactor>
</comment>
<dbReference type="PROSITE" id="PS51349">
    <property type="entry name" value="FMN_HYDROXY_ACID_DH_2"/>
    <property type="match status" value="1"/>
</dbReference>
<reference evidence="6" key="1">
    <citation type="journal article" date="2021" name="Sci. Rep.">
        <title>Diploid genomic architecture of Nitzschia inconspicua, an elite biomass production diatom.</title>
        <authorList>
            <person name="Oliver A."/>
            <person name="Podell S."/>
            <person name="Pinowska A."/>
            <person name="Traller J.C."/>
            <person name="Smith S.R."/>
            <person name="McClure R."/>
            <person name="Beliaev A."/>
            <person name="Bohutskyi P."/>
            <person name="Hill E.A."/>
            <person name="Rabines A."/>
            <person name="Zheng H."/>
            <person name="Allen L.Z."/>
            <person name="Kuo A."/>
            <person name="Grigoriev I.V."/>
            <person name="Allen A.E."/>
            <person name="Hazlebeck D."/>
            <person name="Allen E.E."/>
        </authorList>
    </citation>
    <scope>NUCLEOTIDE SEQUENCE</scope>
    <source>
        <strain evidence="6">Hildebrandi</strain>
    </source>
</reference>
<dbReference type="Pfam" id="PF01070">
    <property type="entry name" value="FMN_dh"/>
    <property type="match status" value="1"/>
</dbReference>
<dbReference type="Proteomes" id="UP000693970">
    <property type="component" value="Unassembled WGS sequence"/>
</dbReference>
<dbReference type="InterPro" id="IPR008259">
    <property type="entry name" value="FMN_hydac_DH_AS"/>
</dbReference>
<dbReference type="CDD" id="cd02809">
    <property type="entry name" value="alpha_hydroxyacid_oxid_FMN"/>
    <property type="match status" value="1"/>
</dbReference>
<organism evidence="6 7">
    <name type="scientific">Nitzschia inconspicua</name>
    <dbReference type="NCBI Taxonomy" id="303405"/>
    <lineage>
        <taxon>Eukaryota</taxon>
        <taxon>Sar</taxon>
        <taxon>Stramenopiles</taxon>
        <taxon>Ochrophyta</taxon>
        <taxon>Bacillariophyta</taxon>
        <taxon>Bacillariophyceae</taxon>
        <taxon>Bacillariophycidae</taxon>
        <taxon>Bacillariales</taxon>
        <taxon>Bacillariaceae</taxon>
        <taxon>Nitzschia</taxon>
    </lineage>
</organism>
<evidence type="ECO:0000256" key="4">
    <source>
        <dbReference type="ARBA" id="ARBA00023002"/>
    </source>
</evidence>
<sequence length="469" mass="51207">MSSSRTAPSTTLAVAVVAAAVGTTTAIAIVSLTISISVYRRCITNNTDLDEDALTKERGYQALKESIPPKTVAEFEAMAMKKLAPLSKTYFQYFSDPSTTTDACRTFFNSLRLLPRILQGDVEQVDTTLTIFGQRLELPVLIAPSAFHVLACPEGEIATARGAGAAGAGYCYNFMLASKLYTDVLQESGVKWLHLYMFEERDLVKAAVETALSAGDDAFSAILLTCDHPHQRVQNRMIPYFMKGKFPYSSLEEPFFPNQAAVGFDTTTLQQLLDPVYMGKMQDEGKNPGGTNSFKLDWEDVRWIQEIVNGKEAISKRSNGKKIPIVAKGILSAADARMALAVGIDAIVVSNHGGRQCDFAVPAIEALPAVTAEVNGRIPVFVDSGVRTSGDILRALCLGASGVMLGRPALWSLACEGSDGLERMLTFLKEDLKDDLRSLGVTSISHLNMEFLWPPDRQRIFQIIEQCRL</sequence>
<keyword evidence="2" id="KW-0285">Flavoprotein</keyword>
<dbReference type="OrthoDB" id="25826at2759"/>
<dbReference type="InterPro" id="IPR012133">
    <property type="entry name" value="Alpha-hydoxy_acid_DH_FMN"/>
</dbReference>